<evidence type="ECO:0000313" key="4">
    <source>
        <dbReference type="Proteomes" id="UP000282760"/>
    </source>
</evidence>
<sequence>MNLLIIHQNFPGQFRHVALEALRRRLGVIAIGRDTALGIAGVKLFRYRPSRKMINGVHNYLYRYQEAVSDGQQVQRILKRISQAGFRPDVVLAHPGWGESLFVKDVYPDVPLVHFCEYYYRAHGADSGFDPEFPSAMDATSRLRVLNSMHLLNVEQCDAGIAPTQWQRGLFPKTYQSKIRVIHEGIVQFSESEKVESVTLPSGRVIRAGQPIVTYVARNLEPYRGFHSFMRSIPYIQEKCPSAQVIVVGGDDVSYGRMPIGYPNWRSKMVAEVDFDISNVHFVGKLPYQTYRSVLSLSKVHVYLTYPFVLSWSLLEAMASGCVVVGSNTAPVQEVIEDGISGIHVDFFDAEEIATAVCRVLTSFGGFESVKDAARLKASEFDVVKGVSGYFEVFKELMR</sequence>
<organism evidence="3 4">
    <name type="scientific">Pseudomonas syringae</name>
    <dbReference type="NCBI Taxonomy" id="317"/>
    <lineage>
        <taxon>Bacteria</taxon>
        <taxon>Pseudomonadati</taxon>
        <taxon>Pseudomonadota</taxon>
        <taxon>Gammaproteobacteria</taxon>
        <taxon>Pseudomonadales</taxon>
        <taxon>Pseudomonadaceae</taxon>
        <taxon>Pseudomonas</taxon>
    </lineage>
</organism>
<proteinExistence type="predicted"/>
<dbReference type="PANTHER" id="PTHR46401">
    <property type="entry name" value="GLYCOSYLTRANSFERASE WBBK-RELATED"/>
    <property type="match status" value="1"/>
</dbReference>
<accession>A0A3T0JQW9</accession>
<name>A0A3T0JQW9_PSESX</name>
<dbReference type="GO" id="GO:0009103">
    <property type="term" value="P:lipopolysaccharide biosynthetic process"/>
    <property type="evidence" value="ECO:0007669"/>
    <property type="project" value="TreeGrafter"/>
</dbReference>
<dbReference type="PANTHER" id="PTHR46401:SF2">
    <property type="entry name" value="GLYCOSYLTRANSFERASE WBBK-RELATED"/>
    <property type="match status" value="1"/>
</dbReference>
<dbReference type="EMBL" id="CP024646">
    <property type="protein sequence ID" value="AZV25782.1"/>
    <property type="molecule type" value="Genomic_DNA"/>
</dbReference>
<feature type="domain" description="Glycosyl transferase family 4" evidence="2">
    <location>
        <begin position="28"/>
        <end position="186"/>
    </location>
</feature>
<dbReference type="Gene3D" id="3.40.50.2000">
    <property type="entry name" value="Glycogen Phosphorylase B"/>
    <property type="match status" value="2"/>
</dbReference>
<dbReference type="SUPFAM" id="SSF53756">
    <property type="entry name" value="UDP-Glycosyltransferase/glycogen phosphorylase"/>
    <property type="match status" value="1"/>
</dbReference>
<dbReference type="CDD" id="cd03818">
    <property type="entry name" value="GT4_ExpC-like"/>
    <property type="match status" value="1"/>
</dbReference>
<dbReference type="InterPro" id="IPR022623">
    <property type="entry name" value="Glyco_trans_4"/>
</dbReference>
<gene>
    <name evidence="3" type="ORF">CT157_07140</name>
</gene>
<evidence type="ECO:0000259" key="2">
    <source>
        <dbReference type="Pfam" id="PF12000"/>
    </source>
</evidence>
<dbReference type="Proteomes" id="UP000282760">
    <property type="component" value="Chromosome"/>
</dbReference>
<dbReference type="Pfam" id="PF12000">
    <property type="entry name" value="Glyco_trans_4_3"/>
    <property type="match status" value="1"/>
</dbReference>
<dbReference type="Pfam" id="PF13692">
    <property type="entry name" value="Glyco_trans_1_4"/>
    <property type="match status" value="1"/>
</dbReference>
<evidence type="ECO:0000313" key="3">
    <source>
        <dbReference type="EMBL" id="AZV25782.1"/>
    </source>
</evidence>
<dbReference type="AlphaFoldDB" id="A0A3T0JQW9"/>
<reference evidence="3 4" key="1">
    <citation type="submission" date="2017-11" db="EMBL/GenBank/DDBJ databases">
        <title>Effect of PGPRs.</title>
        <authorList>
            <person name="Oliva R."/>
            <person name="Nong J."/>
            <person name="Roman V."/>
        </authorList>
    </citation>
    <scope>NUCLEOTIDE SEQUENCE [LARGE SCALE GENOMIC DNA]</scope>
    <source>
        <strain evidence="3">Inb918</strain>
    </source>
</reference>
<keyword evidence="1 3" id="KW-0808">Transferase</keyword>
<evidence type="ECO:0000256" key="1">
    <source>
        <dbReference type="ARBA" id="ARBA00022679"/>
    </source>
</evidence>
<protein>
    <submittedName>
        <fullName evidence="3">Glycosyl transferase family 1</fullName>
    </submittedName>
</protein>
<dbReference type="GO" id="GO:0016757">
    <property type="term" value="F:glycosyltransferase activity"/>
    <property type="evidence" value="ECO:0007669"/>
    <property type="project" value="TreeGrafter"/>
</dbReference>